<dbReference type="InterPro" id="IPR050282">
    <property type="entry name" value="Cycloisomerase_2"/>
</dbReference>
<proteinExistence type="inferred from homology"/>
<keyword evidence="2" id="KW-0119">Carbohydrate metabolism</keyword>
<gene>
    <name evidence="3" type="ORF">GM921_10380</name>
</gene>
<dbReference type="InterPro" id="IPR019405">
    <property type="entry name" value="Lactonase_7-beta_prop"/>
</dbReference>
<dbReference type="GO" id="GO:0017057">
    <property type="term" value="F:6-phosphogluconolactonase activity"/>
    <property type="evidence" value="ECO:0007669"/>
    <property type="project" value="TreeGrafter"/>
</dbReference>
<accession>A0A923DXJ5</accession>
<evidence type="ECO:0000313" key="3">
    <source>
        <dbReference type="EMBL" id="MBB2145894.1"/>
    </source>
</evidence>
<dbReference type="InterPro" id="IPR015943">
    <property type="entry name" value="WD40/YVTN_repeat-like_dom_sf"/>
</dbReference>
<evidence type="ECO:0000313" key="4">
    <source>
        <dbReference type="Proteomes" id="UP000601055"/>
    </source>
</evidence>
<dbReference type="RefSeq" id="WP_182922574.1">
    <property type="nucleotide sequence ID" value="NZ_WNXD01000002.1"/>
</dbReference>
<dbReference type="AlphaFoldDB" id="A0A923DXJ5"/>
<dbReference type="GO" id="GO:0006006">
    <property type="term" value="P:glucose metabolic process"/>
    <property type="evidence" value="ECO:0007669"/>
    <property type="project" value="UniProtKB-KW"/>
</dbReference>
<protein>
    <submittedName>
        <fullName evidence="3">Beta-propeller fold lactonase family protein</fullName>
    </submittedName>
</protein>
<dbReference type="Proteomes" id="UP000601055">
    <property type="component" value="Unassembled WGS sequence"/>
</dbReference>
<dbReference type="GO" id="GO:0005829">
    <property type="term" value="C:cytosol"/>
    <property type="evidence" value="ECO:0007669"/>
    <property type="project" value="TreeGrafter"/>
</dbReference>
<dbReference type="Pfam" id="PF10282">
    <property type="entry name" value="Lactonase"/>
    <property type="match status" value="1"/>
</dbReference>
<keyword evidence="2" id="KW-0313">Glucose metabolism</keyword>
<reference evidence="3" key="1">
    <citation type="submission" date="2019-11" db="EMBL/GenBank/DDBJ databases">
        <title>Description of Pedobacter sp. LMG 31464T.</title>
        <authorList>
            <person name="Carlier A."/>
            <person name="Qi S."/>
            <person name="Vandamme P."/>
        </authorList>
    </citation>
    <scope>NUCLEOTIDE SEQUENCE</scope>
    <source>
        <strain evidence="3">LMG 31464</strain>
    </source>
</reference>
<dbReference type="Gene3D" id="2.130.10.10">
    <property type="entry name" value="YVTN repeat-like/Quinoprotein amine dehydrogenase"/>
    <property type="match status" value="1"/>
</dbReference>
<dbReference type="EMBL" id="WNXD01000002">
    <property type="protein sequence ID" value="MBB2145894.1"/>
    <property type="molecule type" value="Genomic_DNA"/>
</dbReference>
<name>A0A923DXJ5_9SPHI</name>
<dbReference type="PANTHER" id="PTHR30344:SF1">
    <property type="entry name" value="6-PHOSPHOGLUCONOLACTONASE"/>
    <property type="match status" value="1"/>
</dbReference>
<comment type="caution">
    <text evidence="3">The sequence shown here is derived from an EMBL/GenBank/DDBJ whole genome shotgun (WGS) entry which is preliminary data.</text>
</comment>
<organism evidence="3 4">
    <name type="scientific">Pedobacter planticolens</name>
    <dbReference type="NCBI Taxonomy" id="2679964"/>
    <lineage>
        <taxon>Bacteria</taxon>
        <taxon>Pseudomonadati</taxon>
        <taxon>Bacteroidota</taxon>
        <taxon>Sphingobacteriia</taxon>
        <taxon>Sphingobacteriales</taxon>
        <taxon>Sphingobacteriaceae</taxon>
        <taxon>Pedobacter</taxon>
    </lineage>
</organism>
<comment type="similarity">
    <text evidence="1">Belongs to the cycloisomerase 2 family.</text>
</comment>
<dbReference type="SUPFAM" id="SSF51004">
    <property type="entry name" value="C-terminal (heme d1) domain of cytochrome cd1-nitrite reductase"/>
    <property type="match status" value="1"/>
</dbReference>
<dbReference type="InterPro" id="IPR011048">
    <property type="entry name" value="Haem_d1_sf"/>
</dbReference>
<keyword evidence="4" id="KW-1185">Reference proteome</keyword>
<evidence type="ECO:0000256" key="2">
    <source>
        <dbReference type="ARBA" id="ARBA00022526"/>
    </source>
</evidence>
<evidence type="ECO:0000256" key="1">
    <source>
        <dbReference type="ARBA" id="ARBA00005564"/>
    </source>
</evidence>
<sequence length="351" mass="38827">MRLKLLIGCYSDDNHKEALHLLEFDNFNKLFELLGSHHVPNPSYLVFSPDSSVIYTVNENHTTKDKLSAIQLNLATAEFKNVNQISAEGSDPCYISIDSKAKHVFAANYTDGTLCCASINKNGALGYPVQVISHKRDSLDQLHPKTHIHATVLSPNEDFLLVTNLGQDTITVYRYQPNNLAKPLDDTPFSIFDLSVGAGPRHLRFSENGKYVYVVGELDASLHVLSWENGNLKPIQVLKLMPDDYQGENSAADLHFGTGGKFLYISNRGDANQIIIFKVDILTGKAELLQRSATNGLGPRNFAISPSGDFMIIAHQHSNDLRVFEIDKNLGTINDTGIGYALHSPVCVQFL</sequence>
<dbReference type="PANTHER" id="PTHR30344">
    <property type="entry name" value="6-PHOSPHOGLUCONOLACTONASE-RELATED"/>
    <property type="match status" value="1"/>
</dbReference>